<dbReference type="SUPFAM" id="SSF82679">
    <property type="entry name" value="N-utilization substance G protein NusG, N-terminal domain"/>
    <property type="match status" value="1"/>
</dbReference>
<dbReference type="GO" id="GO:0006354">
    <property type="term" value="P:DNA-templated transcription elongation"/>
    <property type="evidence" value="ECO:0007669"/>
    <property type="project" value="InterPro"/>
</dbReference>
<keyword evidence="1" id="KW-0804">Transcription</keyword>
<evidence type="ECO:0000259" key="2">
    <source>
        <dbReference type="SMART" id="SM00738"/>
    </source>
</evidence>
<dbReference type="InterPro" id="IPR036735">
    <property type="entry name" value="NGN_dom_sf"/>
</dbReference>
<geneLocation type="plasmid" evidence="3">
    <name>pCREC-A6-NDM</name>
</geneLocation>
<proteinExistence type="predicted"/>
<dbReference type="Gene3D" id="3.30.70.940">
    <property type="entry name" value="NusG, N-terminal domain"/>
    <property type="match status" value="1"/>
</dbReference>
<evidence type="ECO:0000313" key="3">
    <source>
        <dbReference type="EMBL" id="ARO45684.1"/>
    </source>
</evidence>
<dbReference type="SMART" id="SM00738">
    <property type="entry name" value="NGN"/>
    <property type="match status" value="1"/>
</dbReference>
<dbReference type="AlphaFoldDB" id="A0A288W2P1"/>
<dbReference type="CDD" id="cd09894">
    <property type="entry name" value="NGN_SP_AnfA1"/>
    <property type="match status" value="1"/>
</dbReference>
<name>A0A288W2P1_ECOLX</name>
<evidence type="ECO:0000256" key="1">
    <source>
        <dbReference type="ARBA" id="ARBA00023163"/>
    </source>
</evidence>
<sequence>MEWYVLQFTTTRFAAVFAHLERLNFSYFCPMETERYRRPDKIISYRERRLPLFPGYLFIQADFEEVHSTTITAIPYVQRFISFGGEPLPVPEDVMAELLYRQSHTTAQANLLRKSIPHDFAEILLMDNPQQRSMAFIHYITERSLTHKMKRKKNDCYPKKTATRRKPQRNTLYLPSASREELDKIALEIGYRRGRRISSSGVVQYLIKKYSSQAIEELINEDDEDDDDFDD</sequence>
<dbReference type="InterPro" id="IPR006645">
    <property type="entry name" value="NGN-like_dom"/>
</dbReference>
<dbReference type="EMBL" id="KX960109">
    <property type="protein sequence ID" value="ARO45684.1"/>
    <property type="molecule type" value="Genomic_DNA"/>
</dbReference>
<accession>A0A288W2P1</accession>
<keyword evidence="3" id="KW-0614">Plasmid</keyword>
<dbReference type="Pfam" id="PF02357">
    <property type="entry name" value="NusG"/>
    <property type="match status" value="1"/>
</dbReference>
<reference evidence="3" key="1">
    <citation type="submission" date="2016-10" db="EMBL/GenBank/DDBJ databases">
        <title>Molecular epidemiology of clinical carbapenem-resistent Enterobacteriaceae (CRE) strains in China.</title>
        <authorList>
            <person name="Zhang R."/>
            <person name="Liu L."/>
            <person name="Li R."/>
            <person name="Dong N."/>
            <person name="Zhou H."/>
            <person name="Chan E.W."/>
            <person name="Li J."/>
            <person name="Fang Y."/>
            <person name="Li Y."/>
            <person name="Liao K."/>
            <person name="Chen S."/>
        </authorList>
    </citation>
    <scope>NUCLEOTIDE SEQUENCE</scope>
    <source>
        <strain evidence="3">CREC-A6</strain>
        <plasmid evidence="3">pCREC-A6-NDM</plasmid>
    </source>
</reference>
<feature type="domain" description="NusG-like N-terminal" evidence="2">
    <location>
        <begin position="1"/>
        <end position="102"/>
    </location>
</feature>
<dbReference type="GO" id="GO:0046872">
    <property type="term" value="F:metal ion binding"/>
    <property type="evidence" value="ECO:0007669"/>
    <property type="project" value="UniProtKB-KW"/>
</dbReference>
<gene>
    <name evidence="3" type="primary">rfaH</name>
    <name evidence="3" type="ORF">PMPNAOBH_00043</name>
</gene>
<protein>
    <submittedName>
        <fullName evidence="3">Transcription antitermination protein RfaH</fullName>
    </submittedName>
</protein>
<organism evidence="3">
    <name type="scientific">Escherichia coli</name>
    <dbReference type="NCBI Taxonomy" id="562"/>
    <lineage>
        <taxon>Bacteria</taxon>
        <taxon>Pseudomonadati</taxon>
        <taxon>Pseudomonadota</taxon>
        <taxon>Gammaproteobacteria</taxon>
        <taxon>Enterobacterales</taxon>
        <taxon>Enterobacteriaceae</taxon>
        <taxon>Escherichia</taxon>
    </lineage>
</organism>
<dbReference type="RefSeq" id="WP_087749607.1">
    <property type="nucleotide sequence ID" value="NZ_VOUL01000033.1"/>
</dbReference>